<keyword evidence="3" id="KW-1185">Reference proteome</keyword>
<reference evidence="2" key="1">
    <citation type="submission" date="2022-07" db="EMBL/GenBank/DDBJ databases">
        <title>FELIX.</title>
        <authorList>
            <person name="Wan K.H."/>
            <person name="Park S."/>
            <person name="Lawrence Q."/>
            <person name="Eichenberger J.P."/>
            <person name="Booth B.W."/>
            <person name="Piaggio A.J."/>
            <person name="Chandler J.C."/>
            <person name="Franklin A.B."/>
            <person name="Celniker S.E."/>
        </authorList>
    </citation>
    <scope>NUCLEOTIDE SEQUENCE</scope>
    <source>
        <strain evidence="2">QA-1986 374</strain>
    </source>
</reference>
<dbReference type="PANTHER" id="PTHR39173:SF1">
    <property type="entry name" value="ACETYLTRANSFERASE"/>
    <property type="match status" value="1"/>
</dbReference>
<organism evidence="2 3">
    <name type="scientific">Oceanobacillus jeddahense</name>
    <dbReference type="NCBI Taxonomy" id="1462527"/>
    <lineage>
        <taxon>Bacteria</taxon>
        <taxon>Bacillati</taxon>
        <taxon>Bacillota</taxon>
        <taxon>Bacilli</taxon>
        <taxon>Bacillales</taxon>
        <taxon>Bacillaceae</taxon>
        <taxon>Oceanobacillus</taxon>
    </lineage>
</organism>
<dbReference type="EMBL" id="CP101914">
    <property type="protein sequence ID" value="UUI04631.1"/>
    <property type="molecule type" value="Genomic_DNA"/>
</dbReference>
<evidence type="ECO:0000313" key="2">
    <source>
        <dbReference type="EMBL" id="UUI04631.1"/>
    </source>
</evidence>
<accession>A0ABY5K001</accession>
<keyword evidence="2" id="KW-0012">Acyltransferase</keyword>
<dbReference type="Pfam" id="PF13302">
    <property type="entry name" value="Acetyltransf_3"/>
    <property type="match status" value="1"/>
</dbReference>
<dbReference type="RefSeq" id="WP_256709534.1">
    <property type="nucleotide sequence ID" value="NZ_CP101914.1"/>
</dbReference>
<dbReference type="Proteomes" id="UP001059773">
    <property type="component" value="Chromosome"/>
</dbReference>
<name>A0ABY5K001_9BACI</name>
<dbReference type="CDD" id="cd04301">
    <property type="entry name" value="NAT_SF"/>
    <property type="match status" value="1"/>
</dbReference>
<proteinExistence type="predicted"/>
<dbReference type="SUPFAM" id="SSF55729">
    <property type="entry name" value="Acyl-CoA N-acyltransferases (Nat)"/>
    <property type="match status" value="1"/>
</dbReference>
<dbReference type="EC" id="2.3.1.-" evidence="2"/>
<dbReference type="GO" id="GO:0016746">
    <property type="term" value="F:acyltransferase activity"/>
    <property type="evidence" value="ECO:0007669"/>
    <property type="project" value="UniProtKB-KW"/>
</dbReference>
<evidence type="ECO:0000259" key="1">
    <source>
        <dbReference type="PROSITE" id="PS51186"/>
    </source>
</evidence>
<feature type="domain" description="N-acetyltransferase" evidence="1">
    <location>
        <begin position="26"/>
        <end position="173"/>
    </location>
</feature>
<dbReference type="PROSITE" id="PS51186">
    <property type="entry name" value="GNAT"/>
    <property type="match status" value="1"/>
</dbReference>
<evidence type="ECO:0000313" key="3">
    <source>
        <dbReference type="Proteomes" id="UP001059773"/>
    </source>
</evidence>
<keyword evidence="2" id="KW-0808">Transferase</keyword>
<gene>
    <name evidence="2" type="ORF">NP439_08250</name>
</gene>
<dbReference type="Gene3D" id="3.40.630.30">
    <property type="match status" value="1"/>
</dbReference>
<protein>
    <submittedName>
        <fullName evidence="2">GNAT family N-acetyltransferase</fullName>
        <ecNumber evidence="2">2.3.1.-</ecNumber>
    </submittedName>
</protein>
<dbReference type="InterPro" id="IPR016181">
    <property type="entry name" value="Acyl_CoA_acyltransferase"/>
</dbReference>
<sequence>MAKLVIPSEEYAEQIAAYKAAFLEKEEVLHGTSFLSEADSIKQWIVDVHKYRKKETVPAGYAPAGTWLLIRESDHQLLGITNLRFELTNEFLKQYGGHIGYSIHPDERGKGYGAKILELTLKKAKENHLDRVLVNCDDSNLASASVIEANNGKLENKIIDSNNELIRRYWITL</sequence>
<dbReference type="PANTHER" id="PTHR39173">
    <property type="entry name" value="ACETYLTRANSFERASE"/>
    <property type="match status" value="1"/>
</dbReference>
<dbReference type="InterPro" id="IPR000182">
    <property type="entry name" value="GNAT_dom"/>
</dbReference>